<feature type="transmembrane region" description="Helical" evidence="6">
    <location>
        <begin position="73"/>
        <end position="94"/>
    </location>
</feature>
<evidence type="ECO:0000256" key="4">
    <source>
        <dbReference type="ARBA" id="ARBA00022989"/>
    </source>
</evidence>
<dbReference type="InterPro" id="IPR007267">
    <property type="entry name" value="GtrA_DPMS_TM"/>
</dbReference>
<dbReference type="GO" id="GO:0000271">
    <property type="term" value="P:polysaccharide biosynthetic process"/>
    <property type="evidence" value="ECO:0007669"/>
    <property type="project" value="InterPro"/>
</dbReference>
<feature type="transmembrane region" description="Helical" evidence="6">
    <location>
        <begin position="29"/>
        <end position="53"/>
    </location>
</feature>
<proteinExistence type="inferred from homology"/>
<dbReference type="InterPro" id="IPR051401">
    <property type="entry name" value="GtrA_CellWall_Glycosyl"/>
</dbReference>
<protein>
    <submittedName>
        <fullName evidence="8">GtrA-like protein</fullName>
    </submittedName>
</protein>
<feature type="domain" description="GtrA/DPMS transmembrane" evidence="7">
    <location>
        <begin position="10"/>
        <end position="126"/>
    </location>
</feature>
<sequence length="131" mass="14538">MTNRLVTLFKFGIVGVANTAVDAVVFALLAVIGVPVLIAQVISYSCGVANSYWLNGRWTFRDTTREGGDRAKLIRFLITNLVVLALSALILMILHDMLGWSLVISKILATLMGMVLNYMASRYWVFRIAIK</sequence>
<name>A0A100VKE8_PAEAM</name>
<reference evidence="8 9" key="1">
    <citation type="journal article" date="2016" name="Genome Announc.">
        <title>Draft Genome Sequence of Paenibacillus amylolyticus Heshi-A3, Isolated from Fermented Rice Bran in a Japanese Fermented Seafood Dish.</title>
        <authorList>
            <person name="Akuzawa S."/>
            <person name="Nagaoka J."/>
            <person name="Kanekatsu M."/>
            <person name="Kubota E."/>
            <person name="Ohtake R."/>
            <person name="Suzuki T."/>
            <person name="Kanesaki Y."/>
        </authorList>
    </citation>
    <scope>NUCLEOTIDE SEQUENCE [LARGE SCALE GENOMIC DNA]</scope>
    <source>
        <strain evidence="8 9">Heshi-A3</strain>
    </source>
</reference>
<evidence type="ECO:0000313" key="9">
    <source>
        <dbReference type="Proteomes" id="UP000069697"/>
    </source>
</evidence>
<evidence type="ECO:0000256" key="3">
    <source>
        <dbReference type="ARBA" id="ARBA00022692"/>
    </source>
</evidence>
<keyword evidence="5 6" id="KW-0472">Membrane</keyword>
<dbReference type="PANTHER" id="PTHR38459:SF1">
    <property type="entry name" value="PROPHAGE BACTOPRENOL-LINKED GLUCOSE TRANSLOCASE HOMOLOG"/>
    <property type="match status" value="1"/>
</dbReference>
<dbReference type="GO" id="GO:0005886">
    <property type="term" value="C:plasma membrane"/>
    <property type="evidence" value="ECO:0007669"/>
    <property type="project" value="TreeGrafter"/>
</dbReference>
<dbReference type="PANTHER" id="PTHR38459">
    <property type="entry name" value="PROPHAGE BACTOPRENOL-LINKED GLUCOSE TRANSLOCASE HOMOLOG"/>
    <property type="match status" value="1"/>
</dbReference>
<dbReference type="RefSeq" id="WP_062834178.1">
    <property type="nucleotide sequence ID" value="NZ_BCNV01000001.1"/>
</dbReference>
<evidence type="ECO:0000256" key="6">
    <source>
        <dbReference type="SAM" id="Phobius"/>
    </source>
</evidence>
<evidence type="ECO:0000313" key="8">
    <source>
        <dbReference type="EMBL" id="GAS81475.1"/>
    </source>
</evidence>
<evidence type="ECO:0000256" key="5">
    <source>
        <dbReference type="ARBA" id="ARBA00023136"/>
    </source>
</evidence>
<comment type="caution">
    <text evidence="8">The sequence shown here is derived from an EMBL/GenBank/DDBJ whole genome shotgun (WGS) entry which is preliminary data.</text>
</comment>
<accession>A0A100VKE8</accession>
<feature type="transmembrane region" description="Helical" evidence="6">
    <location>
        <begin position="100"/>
        <end position="120"/>
    </location>
</feature>
<comment type="subcellular location">
    <subcellularLocation>
        <location evidence="1">Membrane</location>
        <topology evidence="1">Multi-pass membrane protein</topology>
    </subcellularLocation>
</comment>
<evidence type="ECO:0000256" key="2">
    <source>
        <dbReference type="ARBA" id="ARBA00009399"/>
    </source>
</evidence>
<organism evidence="8 9">
    <name type="scientific">Paenibacillus amylolyticus</name>
    <dbReference type="NCBI Taxonomy" id="1451"/>
    <lineage>
        <taxon>Bacteria</taxon>
        <taxon>Bacillati</taxon>
        <taxon>Bacillota</taxon>
        <taxon>Bacilli</taxon>
        <taxon>Bacillales</taxon>
        <taxon>Paenibacillaceae</taxon>
        <taxon>Paenibacillus</taxon>
    </lineage>
</organism>
<dbReference type="Pfam" id="PF04138">
    <property type="entry name" value="GtrA_DPMS_TM"/>
    <property type="match status" value="1"/>
</dbReference>
<keyword evidence="4 6" id="KW-1133">Transmembrane helix</keyword>
<gene>
    <name evidence="8" type="ORF">PAHA3_1549</name>
</gene>
<dbReference type="EMBL" id="BCNV01000001">
    <property type="protein sequence ID" value="GAS81475.1"/>
    <property type="molecule type" value="Genomic_DNA"/>
</dbReference>
<evidence type="ECO:0000256" key="1">
    <source>
        <dbReference type="ARBA" id="ARBA00004141"/>
    </source>
</evidence>
<comment type="similarity">
    <text evidence="2">Belongs to the GtrA family.</text>
</comment>
<evidence type="ECO:0000259" key="7">
    <source>
        <dbReference type="Pfam" id="PF04138"/>
    </source>
</evidence>
<reference evidence="9" key="2">
    <citation type="submission" date="2016-01" db="EMBL/GenBank/DDBJ databases">
        <title>Draft Genome Sequence of Paenibacillus amylolyticus Heshi-A3 that Was Isolated from Fermented Rice Bran with Aging Salted Mackerel, Which Was Named Heshiko as Traditional Fermented Seafood in Japan.</title>
        <authorList>
            <person name="Akuzawa S."/>
            <person name="Nakagawa J."/>
            <person name="Kanekatsu T."/>
            <person name="Kubota E."/>
            <person name="Ohtake R."/>
            <person name="Suzuki T."/>
            <person name="Kanesaki Y."/>
        </authorList>
    </citation>
    <scope>NUCLEOTIDE SEQUENCE [LARGE SCALE GENOMIC DNA]</scope>
    <source>
        <strain evidence="9">Heshi-A3</strain>
    </source>
</reference>
<keyword evidence="3 6" id="KW-0812">Transmembrane</keyword>
<dbReference type="AlphaFoldDB" id="A0A100VKE8"/>
<dbReference type="Proteomes" id="UP000069697">
    <property type="component" value="Unassembled WGS sequence"/>
</dbReference>